<sequence>MNRPALTRLLVPLVLSLATMASAQPFRVARPPTLYVPVPPTQAIREALRLHQTGCMAEDFDDKTCAQAVRELEAALRDTPRQLDAQLALADALWNQSFRQPEGSEERARLRHRSLQRYQRLVNSGVPDARPYYALSVLTPNVDARLRLLRRTVSIAPKHPEAHKDLAWVLLEKDKPEEAAREYHTHLSVSPREGRETDLEDLRFASGLAQRGRLGEAARVYDAVWDAIQEESRAERCQVFKSVDIEPFESLGARFAGRVRELRGACDSLDQLAQTLERVDQGQKDLALQELERQVATAPPVGEPYLALQRLYVEKGERVRAAEVMTRYFQQEEDVRERCRQFRGASPQTAWALEPSLRQELERTCAQNR</sequence>
<dbReference type="RefSeq" id="WP_095981744.1">
    <property type="nucleotide sequence ID" value="NZ_CP022163.1"/>
</dbReference>
<dbReference type="Gene3D" id="1.25.40.10">
    <property type="entry name" value="Tetratricopeptide repeat domain"/>
    <property type="match status" value="1"/>
</dbReference>
<feature type="chain" id="PRO_5012648350" description="Tetratricopeptide repeat protein" evidence="1">
    <location>
        <begin position="24"/>
        <end position="369"/>
    </location>
</feature>
<reference evidence="2 3" key="1">
    <citation type="submission" date="2017-06" db="EMBL/GenBank/DDBJ databases">
        <authorList>
            <person name="Kim H.J."/>
            <person name="Triplett B.A."/>
        </authorList>
    </citation>
    <scope>NUCLEOTIDE SEQUENCE [LARGE SCALE GENOMIC DNA]</scope>
    <source>
        <strain evidence="2 3">DSM 14713</strain>
    </source>
</reference>
<dbReference type="Proteomes" id="UP000217289">
    <property type="component" value="Chromosome"/>
</dbReference>
<keyword evidence="1" id="KW-0732">Signal</keyword>
<dbReference type="OrthoDB" id="5509770at2"/>
<proteinExistence type="predicted"/>
<organism evidence="2 3">
    <name type="scientific">Melittangium boletus DSM 14713</name>
    <dbReference type="NCBI Taxonomy" id="1294270"/>
    <lineage>
        <taxon>Bacteria</taxon>
        <taxon>Pseudomonadati</taxon>
        <taxon>Myxococcota</taxon>
        <taxon>Myxococcia</taxon>
        <taxon>Myxococcales</taxon>
        <taxon>Cystobacterineae</taxon>
        <taxon>Archangiaceae</taxon>
        <taxon>Melittangium</taxon>
    </lineage>
</organism>
<dbReference type="KEGG" id="mbd:MEBOL_007252"/>
<evidence type="ECO:0000313" key="3">
    <source>
        <dbReference type="Proteomes" id="UP000217289"/>
    </source>
</evidence>
<dbReference type="AlphaFoldDB" id="A0A250IPT1"/>
<name>A0A250IPT1_9BACT</name>
<evidence type="ECO:0008006" key="4">
    <source>
        <dbReference type="Google" id="ProtNLM"/>
    </source>
</evidence>
<gene>
    <name evidence="2" type="ORF">MEBOL_007252</name>
</gene>
<keyword evidence="3" id="KW-1185">Reference proteome</keyword>
<dbReference type="SUPFAM" id="SSF48452">
    <property type="entry name" value="TPR-like"/>
    <property type="match status" value="1"/>
</dbReference>
<feature type="signal peptide" evidence="1">
    <location>
        <begin position="1"/>
        <end position="23"/>
    </location>
</feature>
<evidence type="ECO:0000256" key="1">
    <source>
        <dbReference type="SAM" id="SignalP"/>
    </source>
</evidence>
<evidence type="ECO:0000313" key="2">
    <source>
        <dbReference type="EMBL" id="ATB33754.1"/>
    </source>
</evidence>
<dbReference type="EMBL" id="CP022163">
    <property type="protein sequence ID" value="ATB33754.1"/>
    <property type="molecule type" value="Genomic_DNA"/>
</dbReference>
<dbReference type="InterPro" id="IPR011990">
    <property type="entry name" value="TPR-like_helical_dom_sf"/>
</dbReference>
<accession>A0A250IPT1</accession>
<protein>
    <recommendedName>
        <fullName evidence="4">Tetratricopeptide repeat protein</fullName>
    </recommendedName>
</protein>